<protein>
    <submittedName>
        <fullName evidence="3">Uncharacterized protein</fullName>
    </submittedName>
</protein>
<organism evidence="3 4">
    <name type="scientific">Lasiosphaeria miniovina</name>
    <dbReference type="NCBI Taxonomy" id="1954250"/>
    <lineage>
        <taxon>Eukaryota</taxon>
        <taxon>Fungi</taxon>
        <taxon>Dikarya</taxon>
        <taxon>Ascomycota</taxon>
        <taxon>Pezizomycotina</taxon>
        <taxon>Sordariomycetes</taxon>
        <taxon>Sordariomycetidae</taxon>
        <taxon>Sordariales</taxon>
        <taxon>Lasiosphaeriaceae</taxon>
        <taxon>Lasiosphaeria</taxon>
    </lineage>
</organism>
<dbReference type="EMBL" id="JAUIRO010000001">
    <property type="protein sequence ID" value="KAK0734576.1"/>
    <property type="molecule type" value="Genomic_DNA"/>
</dbReference>
<feature type="chain" id="PRO_5041366668" evidence="2">
    <location>
        <begin position="28"/>
        <end position="91"/>
    </location>
</feature>
<feature type="region of interest" description="Disordered" evidence="1">
    <location>
        <begin position="59"/>
        <end position="91"/>
    </location>
</feature>
<name>A0AA40BHZ7_9PEZI</name>
<keyword evidence="2" id="KW-0732">Signal</keyword>
<dbReference type="AlphaFoldDB" id="A0AA40BHZ7"/>
<sequence>MFLRVPCPCSCLSLVHVLACQVILVDAGPNIEPDQLNQDMAKQPKPGEYACMPHHQSSEEAALSRLGASAGGVEPAEAATTRQSQGTLREV</sequence>
<feature type="compositionally biased region" description="Low complexity" evidence="1">
    <location>
        <begin position="59"/>
        <end position="72"/>
    </location>
</feature>
<evidence type="ECO:0000313" key="3">
    <source>
        <dbReference type="EMBL" id="KAK0734576.1"/>
    </source>
</evidence>
<dbReference type="GeneID" id="85324280"/>
<feature type="non-terminal residue" evidence="3">
    <location>
        <position position="91"/>
    </location>
</feature>
<accession>A0AA40BHZ7</accession>
<evidence type="ECO:0000313" key="4">
    <source>
        <dbReference type="Proteomes" id="UP001172101"/>
    </source>
</evidence>
<dbReference type="Proteomes" id="UP001172101">
    <property type="component" value="Unassembled WGS sequence"/>
</dbReference>
<evidence type="ECO:0000256" key="1">
    <source>
        <dbReference type="SAM" id="MobiDB-lite"/>
    </source>
</evidence>
<proteinExistence type="predicted"/>
<keyword evidence="4" id="KW-1185">Reference proteome</keyword>
<reference evidence="3" key="1">
    <citation type="submission" date="2023-06" db="EMBL/GenBank/DDBJ databases">
        <title>Genome-scale phylogeny and comparative genomics of the fungal order Sordariales.</title>
        <authorList>
            <consortium name="Lawrence Berkeley National Laboratory"/>
            <person name="Hensen N."/>
            <person name="Bonometti L."/>
            <person name="Westerberg I."/>
            <person name="Brannstrom I.O."/>
            <person name="Guillou S."/>
            <person name="Cros-Aarteil S."/>
            <person name="Calhoun S."/>
            <person name="Haridas S."/>
            <person name="Kuo A."/>
            <person name="Mondo S."/>
            <person name="Pangilinan J."/>
            <person name="Riley R."/>
            <person name="LaButti K."/>
            <person name="Andreopoulos B."/>
            <person name="Lipzen A."/>
            <person name="Chen C."/>
            <person name="Yanf M."/>
            <person name="Daum C."/>
            <person name="Ng V."/>
            <person name="Clum A."/>
            <person name="Steindorff A."/>
            <person name="Ohm R."/>
            <person name="Martin F."/>
            <person name="Silar P."/>
            <person name="Natvig D."/>
            <person name="Lalanne C."/>
            <person name="Gautier V."/>
            <person name="Ament-velasquez S.L."/>
            <person name="Kruys A."/>
            <person name="Hutchinson M.I."/>
            <person name="Powell A.J."/>
            <person name="Barry K."/>
            <person name="Miller A.N."/>
            <person name="Grigoriev I.V."/>
            <person name="Debuchy R."/>
            <person name="Gladieux P."/>
            <person name="Thoren M.H."/>
            <person name="Johannesson H."/>
        </authorList>
    </citation>
    <scope>NUCLEOTIDE SEQUENCE</scope>
    <source>
        <strain evidence="3">SMH2392-1A</strain>
    </source>
</reference>
<gene>
    <name evidence="3" type="ORF">B0T26DRAFT_688977</name>
</gene>
<evidence type="ECO:0000256" key="2">
    <source>
        <dbReference type="SAM" id="SignalP"/>
    </source>
</evidence>
<feature type="compositionally biased region" description="Polar residues" evidence="1">
    <location>
        <begin position="80"/>
        <end position="91"/>
    </location>
</feature>
<comment type="caution">
    <text evidence="3">The sequence shown here is derived from an EMBL/GenBank/DDBJ whole genome shotgun (WGS) entry which is preliminary data.</text>
</comment>
<feature type="signal peptide" evidence="2">
    <location>
        <begin position="1"/>
        <end position="27"/>
    </location>
</feature>
<dbReference type="RefSeq" id="XP_060303453.1">
    <property type="nucleotide sequence ID" value="XM_060441010.1"/>
</dbReference>